<organism evidence="1 2">
    <name type="scientific">Grus japonensis</name>
    <name type="common">Japanese crane</name>
    <name type="synonym">Red-crowned crane</name>
    <dbReference type="NCBI Taxonomy" id="30415"/>
    <lineage>
        <taxon>Eukaryota</taxon>
        <taxon>Metazoa</taxon>
        <taxon>Chordata</taxon>
        <taxon>Craniata</taxon>
        <taxon>Vertebrata</taxon>
        <taxon>Euteleostomi</taxon>
        <taxon>Archelosauria</taxon>
        <taxon>Archosauria</taxon>
        <taxon>Dinosauria</taxon>
        <taxon>Saurischia</taxon>
        <taxon>Theropoda</taxon>
        <taxon>Coelurosauria</taxon>
        <taxon>Aves</taxon>
        <taxon>Neognathae</taxon>
        <taxon>Neoaves</taxon>
        <taxon>Gruiformes</taxon>
        <taxon>Gruidae</taxon>
        <taxon>Grus</taxon>
    </lineage>
</organism>
<comment type="caution">
    <text evidence="1">The sequence shown here is derived from an EMBL/GenBank/DDBJ whole genome shotgun (WGS) entry which is preliminary data.</text>
</comment>
<evidence type="ECO:0000313" key="2">
    <source>
        <dbReference type="Proteomes" id="UP001623348"/>
    </source>
</evidence>
<gene>
    <name evidence="1" type="ORF">GRJ2_000481900</name>
</gene>
<dbReference type="EMBL" id="BAAFJT010000001">
    <property type="protein sequence ID" value="GAB0180166.1"/>
    <property type="molecule type" value="Genomic_DNA"/>
</dbReference>
<dbReference type="AlphaFoldDB" id="A0ABC9W4B1"/>
<reference evidence="1 2" key="1">
    <citation type="submission" date="2024-06" db="EMBL/GenBank/DDBJ databases">
        <title>The draft genome of Grus japonensis, version 3.</title>
        <authorList>
            <person name="Nabeshima K."/>
            <person name="Suzuki S."/>
            <person name="Onuma M."/>
        </authorList>
    </citation>
    <scope>NUCLEOTIDE SEQUENCE [LARGE SCALE GENOMIC DNA]</scope>
    <source>
        <strain evidence="1 2">451A</strain>
    </source>
</reference>
<proteinExistence type="predicted"/>
<dbReference type="Proteomes" id="UP001623348">
    <property type="component" value="Unassembled WGS sequence"/>
</dbReference>
<accession>A0ABC9W4B1</accession>
<sequence>MRSEGSIGPPLRRPFSRDWTGCCPSWLPAGLGLGGESFIEMIEIAAVRMEITQAPFLLKAACKNCVALRAAIGTHASDILVWENVQQHLWKQ</sequence>
<protein>
    <submittedName>
        <fullName evidence="1">Uncharacterized protein</fullName>
    </submittedName>
</protein>
<name>A0ABC9W4B1_GRUJA</name>
<keyword evidence="2" id="KW-1185">Reference proteome</keyword>
<evidence type="ECO:0000313" key="1">
    <source>
        <dbReference type="EMBL" id="GAB0180166.1"/>
    </source>
</evidence>